<organism evidence="3">
    <name type="scientific">Gordonia amarae</name>
    <dbReference type="NCBI Taxonomy" id="36821"/>
    <lineage>
        <taxon>Bacteria</taxon>
        <taxon>Bacillati</taxon>
        <taxon>Actinomycetota</taxon>
        <taxon>Actinomycetes</taxon>
        <taxon>Mycobacteriales</taxon>
        <taxon>Gordoniaceae</taxon>
        <taxon>Gordonia</taxon>
    </lineage>
</organism>
<dbReference type="InterPro" id="IPR013094">
    <property type="entry name" value="AB_hydrolase_3"/>
</dbReference>
<sequence>MSITRHGHPSVGSYFVFLFLRLTLRPLLSLWPLTEAGMSILPKLDAKITDKAPSPRGVVTEWVTLGGRRTELTMPAGPSRGDCDTAILYLHGGAFVVAGIGTHRGITGRLSRATGLPVFALEYRQLPEAGVGTSVADALDAYRELLTERGYRRIVVAGDSAGGYLCGKVIELAEGAGLPAPTAWIGYSPWLDLDADANPDRSSRSDSYLSIGKMRTLVPLLDRGPVALAGIRNLVDVDPRRFPPTILITAENEMLEPDAIVLAERLMAAAVEVQLHSYAWQVHAFPMLIEDLPESREALRLTADFATAAVRAARNTDTRGADARDEQVG</sequence>
<dbReference type="RefSeq" id="WP_005180976.1">
    <property type="nucleotide sequence ID" value="NZ_CP045804.1"/>
</dbReference>
<comment type="similarity">
    <text evidence="1">Belongs to the 'GDXG' lipolytic enzyme family.</text>
</comment>
<evidence type="ECO:0000313" key="3">
    <source>
        <dbReference type="EMBL" id="QHN41283.1"/>
    </source>
</evidence>
<protein>
    <submittedName>
        <fullName evidence="3">Alpha/beta hydrolase fold domain-containing protein</fullName>
    </submittedName>
</protein>
<dbReference type="InterPro" id="IPR033140">
    <property type="entry name" value="Lipase_GDXG_put_SER_AS"/>
</dbReference>
<evidence type="ECO:0000256" key="1">
    <source>
        <dbReference type="ARBA" id="ARBA00010515"/>
    </source>
</evidence>
<dbReference type="PANTHER" id="PTHR48081">
    <property type="entry name" value="AB HYDROLASE SUPERFAMILY PROTEIN C4A8.06C"/>
    <property type="match status" value="1"/>
</dbReference>
<dbReference type="Gene3D" id="3.40.50.1820">
    <property type="entry name" value="alpha/beta hydrolase"/>
    <property type="match status" value="1"/>
</dbReference>
<gene>
    <name evidence="3" type="ORF">GII30_20805</name>
</gene>
<accession>A0A857L343</accession>
<dbReference type="GO" id="GO:0004806">
    <property type="term" value="F:triacylglycerol lipase activity"/>
    <property type="evidence" value="ECO:0007669"/>
    <property type="project" value="TreeGrafter"/>
</dbReference>
<dbReference type="PROSITE" id="PS01174">
    <property type="entry name" value="LIPASE_GDXG_SER"/>
    <property type="match status" value="1"/>
</dbReference>
<dbReference type="Pfam" id="PF07859">
    <property type="entry name" value="Abhydrolase_3"/>
    <property type="match status" value="1"/>
</dbReference>
<dbReference type="AlphaFoldDB" id="A0A857L343"/>
<name>A0A857L343_9ACTN</name>
<proteinExistence type="inferred from homology"/>
<reference evidence="3" key="1">
    <citation type="journal article" date="2021" name="Nat. Microbiol.">
        <title>Cocultivation of an ultrasmall environmental parasitic bacterium with lytic ability against bacteria associated with wastewater foams.</title>
        <authorList>
            <person name="Batinovic S."/>
            <person name="Rose J.J.A."/>
            <person name="Ratcliffe J."/>
            <person name="Seviour R.J."/>
            <person name="Petrovski S."/>
        </authorList>
    </citation>
    <scope>NUCLEOTIDE SEQUENCE</scope>
    <source>
        <strain evidence="3">CON44</strain>
    </source>
</reference>
<dbReference type="SUPFAM" id="SSF53474">
    <property type="entry name" value="alpha/beta-Hydrolases"/>
    <property type="match status" value="1"/>
</dbReference>
<evidence type="ECO:0000256" key="2">
    <source>
        <dbReference type="ARBA" id="ARBA00022801"/>
    </source>
</evidence>
<dbReference type="PANTHER" id="PTHR48081:SF30">
    <property type="entry name" value="ACETYL-HYDROLASE LIPR-RELATED"/>
    <property type="match status" value="1"/>
</dbReference>
<dbReference type="InterPro" id="IPR050300">
    <property type="entry name" value="GDXG_lipolytic_enzyme"/>
</dbReference>
<dbReference type="EMBL" id="CP045810">
    <property type="protein sequence ID" value="QHN41283.1"/>
    <property type="molecule type" value="Genomic_DNA"/>
</dbReference>
<keyword evidence="2 3" id="KW-0378">Hydrolase</keyword>
<dbReference type="InterPro" id="IPR029058">
    <property type="entry name" value="AB_hydrolase_fold"/>
</dbReference>